<comment type="caution">
    <text evidence="2">The sequence shown here is derived from an EMBL/GenBank/DDBJ whole genome shotgun (WGS) entry which is preliminary data.</text>
</comment>
<name>A0A4Q0NYU0_9FLAO</name>
<dbReference type="GO" id="GO:0016747">
    <property type="term" value="F:acyltransferase activity, transferring groups other than amino-acyl groups"/>
    <property type="evidence" value="ECO:0007669"/>
    <property type="project" value="InterPro"/>
</dbReference>
<evidence type="ECO:0000313" key="2">
    <source>
        <dbReference type="EMBL" id="RXG17861.1"/>
    </source>
</evidence>
<reference evidence="2 3" key="1">
    <citation type="submission" date="2018-07" db="EMBL/GenBank/DDBJ databases">
        <title>Leeuwenhoekiella genomics.</title>
        <authorList>
            <person name="Tahon G."/>
            <person name="Willems A."/>
        </authorList>
    </citation>
    <scope>NUCLEOTIDE SEQUENCE [LARGE SCALE GENOMIC DNA]</scope>
    <source>
        <strain evidence="2 3">R-50232</strain>
    </source>
</reference>
<dbReference type="InterPro" id="IPR016181">
    <property type="entry name" value="Acyl_CoA_acyltransferase"/>
</dbReference>
<dbReference type="InterPro" id="IPR051531">
    <property type="entry name" value="N-acetyltransferase"/>
</dbReference>
<accession>A0A4Q0NYU0</accession>
<evidence type="ECO:0000313" key="3">
    <source>
        <dbReference type="Proteomes" id="UP000289821"/>
    </source>
</evidence>
<sequence length="176" mass="20597">MSEEPEYELRLLETDDAKALNFLFKENKDSFKEYFTETYKQTKTIKASKALIEQIIKLAEEKKTFYFGLFTIIHPELVGLVILKEIDLDKGEGEIAYCLAKRFRGRGWISEAVELVADYGFVNHNIHHYKIITHNSNEKSIEVAQRSGFIWHSTLEKEFKPLRGKAQDMELYVLKK</sequence>
<keyword evidence="3" id="KW-1185">Reference proteome</keyword>
<dbReference type="Pfam" id="PF13302">
    <property type="entry name" value="Acetyltransf_3"/>
    <property type="match status" value="1"/>
</dbReference>
<dbReference type="Proteomes" id="UP000289821">
    <property type="component" value="Unassembled WGS sequence"/>
</dbReference>
<dbReference type="SUPFAM" id="SSF55729">
    <property type="entry name" value="Acyl-CoA N-acyltransferases (Nat)"/>
    <property type="match status" value="1"/>
</dbReference>
<protein>
    <submittedName>
        <fullName evidence="2">Ribosomal-protein-alanine N-acetyltransferase</fullName>
    </submittedName>
</protein>
<dbReference type="EMBL" id="QOVI01000001">
    <property type="protein sequence ID" value="RXG17861.1"/>
    <property type="molecule type" value="Genomic_DNA"/>
</dbReference>
<dbReference type="PANTHER" id="PTHR43792">
    <property type="entry name" value="GNAT FAMILY, PUTATIVE (AFU_ORTHOLOGUE AFUA_3G00765)-RELATED-RELATED"/>
    <property type="match status" value="1"/>
</dbReference>
<feature type="domain" description="N-acetyltransferase" evidence="1">
    <location>
        <begin position="7"/>
        <end position="174"/>
    </location>
</feature>
<evidence type="ECO:0000259" key="1">
    <source>
        <dbReference type="PROSITE" id="PS51186"/>
    </source>
</evidence>
<dbReference type="OrthoDB" id="883856at2"/>
<gene>
    <name evidence="2" type="ORF">DSM04_10145</name>
</gene>
<dbReference type="AlphaFoldDB" id="A0A4Q0NYU0"/>
<dbReference type="RefSeq" id="WP_128759463.1">
    <property type="nucleotide sequence ID" value="NZ_QOVI01000001.1"/>
</dbReference>
<organism evidence="2 3">
    <name type="scientific">Leeuwenhoekiella aestuarii</name>
    <dbReference type="NCBI Taxonomy" id="2249426"/>
    <lineage>
        <taxon>Bacteria</taxon>
        <taxon>Pseudomonadati</taxon>
        <taxon>Bacteroidota</taxon>
        <taxon>Flavobacteriia</taxon>
        <taxon>Flavobacteriales</taxon>
        <taxon>Flavobacteriaceae</taxon>
        <taxon>Leeuwenhoekiella</taxon>
    </lineage>
</organism>
<dbReference type="Gene3D" id="3.40.630.30">
    <property type="match status" value="1"/>
</dbReference>
<dbReference type="PROSITE" id="PS51186">
    <property type="entry name" value="GNAT"/>
    <property type="match status" value="1"/>
</dbReference>
<keyword evidence="2" id="KW-0808">Transferase</keyword>
<proteinExistence type="predicted"/>
<dbReference type="InterPro" id="IPR000182">
    <property type="entry name" value="GNAT_dom"/>
</dbReference>